<dbReference type="EMBL" id="CP031742">
    <property type="protein sequence ID" value="AXQ56361.1"/>
    <property type="molecule type" value="Genomic_DNA"/>
</dbReference>
<evidence type="ECO:0000313" key="1">
    <source>
        <dbReference type="EMBL" id="AXQ56361.1"/>
    </source>
</evidence>
<dbReference type="GeneID" id="300116127"/>
<name>A0A385DEV9_9ACTN</name>
<dbReference type="AlphaFoldDB" id="A0A385DEV9"/>
<proteinExistence type="predicted"/>
<reference evidence="1 3" key="1">
    <citation type="submission" date="2018-08" db="EMBL/GenBank/DDBJ databases">
        <authorList>
            <person name="Ferrada E.E."/>
            <person name="Latorre B.A."/>
        </authorList>
    </citation>
    <scope>NUCLEOTIDE SEQUENCE [LARGE SCALE GENOMIC DNA]</scope>
    <source>
        <strain evidence="1 3">VK-A60T</strain>
    </source>
</reference>
<dbReference type="Proteomes" id="UP000596311">
    <property type="component" value="Chromosome"/>
</dbReference>
<reference evidence="2 4" key="2">
    <citation type="submission" date="2020-03" db="EMBL/GenBank/DDBJ databases">
        <title>Genome mining and metabolic profiling illuminate the polycyclic tetramate macrolactams from Streptomyces koyangensis SCSIO 5802.</title>
        <authorList>
            <person name="Ding W."/>
        </authorList>
    </citation>
    <scope>NUCLEOTIDE SEQUENCE [LARGE SCALE GENOMIC DNA]</scope>
    <source>
        <strain evidence="2 4">SCSIO 5802</strain>
    </source>
</reference>
<sequence>MHTPLLRAVGAATAVYGALVTARPDLLAKPSGLTTPDGDVPRDTEICLRPLVWRDLAVGIAMATAPEGPALRTATAVRIASDLGDALLLGPTLDREYRPKVLAVSVGWAALSVIGLYARRGK</sequence>
<accession>A0A385DEV9</accession>
<evidence type="ECO:0000313" key="4">
    <source>
        <dbReference type="Proteomes" id="UP000596311"/>
    </source>
</evidence>
<dbReference type="EMBL" id="CP049945">
    <property type="protein sequence ID" value="QRF03074.1"/>
    <property type="molecule type" value="Genomic_DNA"/>
</dbReference>
<dbReference type="Proteomes" id="UP000259636">
    <property type="component" value="Chromosome"/>
</dbReference>
<dbReference type="KEGG" id="sky:D0C37_18380"/>
<evidence type="ECO:0000313" key="3">
    <source>
        <dbReference type="Proteomes" id="UP000259636"/>
    </source>
</evidence>
<evidence type="ECO:0008006" key="5">
    <source>
        <dbReference type="Google" id="ProtNLM"/>
    </source>
</evidence>
<keyword evidence="4" id="KW-1185">Reference proteome</keyword>
<dbReference type="RefSeq" id="WP_101279435.1">
    <property type="nucleotide sequence ID" value="NZ_CP031742.1"/>
</dbReference>
<evidence type="ECO:0000313" key="2">
    <source>
        <dbReference type="EMBL" id="QRF03074.1"/>
    </source>
</evidence>
<organism evidence="1 3">
    <name type="scientific">Streptomyces koyangensis</name>
    <dbReference type="NCBI Taxonomy" id="188770"/>
    <lineage>
        <taxon>Bacteria</taxon>
        <taxon>Bacillati</taxon>
        <taxon>Actinomycetota</taxon>
        <taxon>Actinomycetes</taxon>
        <taxon>Kitasatosporales</taxon>
        <taxon>Streptomycetaceae</taxon>
        <taxon>Streptomyces</taxon>
        <taxon>Streptomyces aurantiacus group</taxon>
    </lineage>
</organism>
<gene>
    <name evidence="1" type="ORF">D0C37_18380</name>
    <name evidence="2" type="ORF">G9U55_13240</name>
</gene>
<protein>
    <recommendedName>
        <fullName evidence="5">DUF4267 domain-containing protein</fullName>
    </recommendedName>
</protein>